<dbReference type="OrthoDB" id="686784at2759"/>
<dbReference type="Proteomes" id="UP000292052">
    <property type="component" value="Unassembled WGS sequence"/>
</dbReference>
<evidence type="ECO:0000313" key="2">
    <source>
        <dbReference type="Proteomes" id="UP000292052"/>
    </source>
</evidence>
<organism evidence="1 2">
    <name type="scientific">Asbolus verrucosus</name>
    <name type="common">Desert ironclad beetle</name>
    <dbReference type="NCBI Taxonomy" id="1661398"/>
    <lineage>
        <taxon>Eukaryota</taxon>
        <taxon>Metazoa</taxon>
        <taxon>Ecdysozoa</taxon>
        <taxon>Arthropoda</taxon>
        <taxon>Hexapoda</taxon>
        <taxon>Insecta</taxon>
        <taxon>Pterygota</taxon>
        <taxon>Neoptera</taxon>
        <taxon>Endopterygota</taxon>
        <taxon>Coleoptera</taxon>
        <taxon>Polyphaga</taxon>
        <taxon>Cucujiformia</taxon>
        <taxon>Tenebrionidae</taxon>
        <taxon>Pimeliinae</taxon>
        <taxon>Asbolus</taxon>
    </lineage>
</organism>
<proteinExistence type="predicted"/>
<name>A0A482V8E3_ASBVE</name>
<protein>
    <submittedName>
        <fullName evidence="1">Uncharacterized protein</fullName>
    </submittedName>
</protein>
<gene>
    <name evidence="1" type="ORF">BDFB_002097</name>
</gene>
<evidence type="ECO:0000313" key="1">
    <source>
        <dbReference type="EMBL" id="RZB39491.1"/>
    </source>
</evidence>
<keyword evidence="2" id="KW-1185">Reference proteome</keyword>
<sequence length="252" mass="28051">MGEFRWSFVKVFRFRLTPQLPGAGDHTCECHCPKFEKKTPLGADESEAAWSRLGPMGPLLDPKIYPIKVGASPESQISRYNQPNVYLEKLKEKYPYIYECLRNAPPDDLISRINRDRLRTTYQVDFCKLQEYPDAPYDELLRAAGVAGIPPCPAPLKLPGDPCRPNQKSIAYRPAVISNRVGGGKSMGEGKSKGDERSSSYCECNGNILAGSCRGPLGNMTAGATEYQDAISRLGQMIMRDKIHYAVPKKVF</sequence>
<dbReference type="AlphaFoldDB" id="A0A482V8E3"/>
<accession>A0A482V8E3</accession>
<comment type="caution">
    <text evidence="1">The sequence shown here is derived from an EMBL/GenBank/DDBJ whole genome shotgun (WGS) entry which is preliminary data.</text>
</comment>
<reference evidence="1 2" key="1">
    <citation type="submission" date="2017-03" db="EMBL/GenBank/DDBJ databases">
        <title>Genome of the blue death feigning beetle - Asbolus verrucosus.</title>
        <authorList>
            <person name="Rider S.D."/>
        </authorList>
    </citation>
    <scope>NUCLEOTIDE SEQUENCE [LARGE SCALE GENOMIC DNA]</scope>
    <source>
        <strain evidence="1">Butters</strain>
        <tissue evidence="1">Head and leg muscle</tissue>
    </source>
</reference>
<dbReference type="EMBL" id="QDEB01127800">
    <property type="protein sequence ID" value="RZB39491.1"/>
    <property type="molecule type" value="Genomic_DNA"/>
</dbReference>